<dbReference type="GO" id="GO:0030350">
    <property type="term" value="F:iron-responsive element binding"/>
    <property type="evidence" value="ECO:0007669"/>
    <property type="project" value="UniProtKB-ARBA"/>
</dbReference>
<feature type="domain" description="Aconitase A/isopropylmalate dehydratase small subunit swivel" evidence="2">
    <location>
        <begin position="132"/>
        <end position="242"/>
    </location>
</feature>
<dbReference type="SUPFAM" id="SSF52016">
    <property type="entry name" value="LeuD/IlvD-like"/>
    <property type="match status" value="1"/>
</dbReference>
<dbReference type="Pfam" id="PF00694">
    <property type="entry name" value="Aconitase_C"/>
    <property type="match status" value="1"/>
</dbReference>
<evidence type="ECO:0000256" key="1">
    <source>
        <dbReference type="ARBA" id="ARBA00022485"/>
    </source>
</evidence>
<reference evidence="3 4" key="1">
    <citation type="submission" date="2021-04" db="EMBL/GenBank/DDBJ databases">
        <authorList>
            <person name="De Guttry C."/>
            <person name="Zahm M."/>
            <person name="Klopp C."/>
            <person name="Cabau C."/>
            <person name="Louis A."/>
            <person name="Berthelot C."/>
            <person name="Parey E."/>
            <person name="Roest Crollius H."/>
            <person name="Montfort J."/>
            <person name="Robinson-Rechavi M."/>
            <person name="Bucao C."/>
            <person name="Bouchez O."/>
            <person name="Gislard M."/>
            <person name="Lluch J."/>
            <person name="Milhes M."/>
            <person name="Lampietro C."/>
            <person name="Lopez Roques C."/>
            <person name="Donnadieu C."/>
            <person name="Braasch I."/>
            <person name="Desvignes T."/>
            <person name="Postlethwait J."/>
            <person name="Bobe J."/>
            <person name="Wedekind C."/>
            <person name="Guiguen Y."/>
        </authorList>
    </citation>
    <scope>NUCLEOTIDE SEQUENCE [LARGE SCALE GENOMIC DNA]</scope>
    <source>
        <strain evidence="3">Cs_M1</strain>
        <tissue evidence="3">Blood</tissue>
    </source>
</reference>
<sequence>MRAPAVPDDYVITLSVADGKAVFLSDIWPLRQEIQTVERQFVIHAMFKEVYEKIEKVNEHWNALNTPPQTSCTPGTPCPPISSLHPSLMDWRSVLFSQNQTARVSVRHRDHIFPAGNIARTYLTGRGLNPRDGSRRGNDAVVARHTFANIRLFNKFLNNQAPRTLHLPSDETLDVFDAAECYQQAGFPLMILAGKEYGSGSSRDWASKGPFLLGIKAVLAESYEMIHRSNLVGMGVIPLEYLAGDTADSLDMTGRERHTVVIPEPLTPKMIVDIKLNTGKHSRRG</sequence>
<dbReference type="Gene3D" id="6.10.190.10">
    <property type="match status" value="1"/>
</dbReference>
<keyword evidence="1" id="KW-0004">4Fe-4S</keyword>
<accession>A0AAN8KT20</accession>
<dbReference type="PANTHER" id="PTHR11670">
    <property type="entry name" value="ACONITASE/IRON-RESPONSIVE ELEMENT FAMILY MEMBER"/>
    <property type="match status" value="1"/>
</dbReference>
<dbReference type="AlphaFoldDB" id="A0AAN8KT20"/>
<keyword evidence="4" id="KW-1185">Reference proteome</keyword>
<dbReference type="SUPFAM" id="SSF53732">
    <property type="entry name" value="Aconitase iron-sulfur domain"/>
    <property type="match status" value="1"/>
</dbReference>
<keyword evidence="1" id="KW-0479">Metal-binding</keyword>
<dbReference type="InterPro" id="IPR000573">
    <property type="entry name" value="AconitaseA/IPMdHydase_ssu_swvl"/>
</dbReference>
<dbReference type="Proteomes" id="UP001356427">
    <property type="component" value="Unassembled WGS sequence"/>
</dbReference>
<keyword evidence="1" id="KW-0408">Iron</keyword>
<gene>
    <name evidence="3" type="ORF">J4Q44_G00378760</name>
</gene>
<dbReference type="InterPro" id="IPR015928">
    <property type="entry name" value="Aconitase/3IPM_dehydase_swvl"/>
</dbReference>
<name>A0AAN8KT20_9TELE</name>
<dbReference type="InterPro" id="IPR036008">
    <property type="entry name" value="Aconitase_4Fe-4S_dom"/>
</dbReference>
<organism evidence="3 4">
    <name type="scientific">Coregonus suidteri</name>
    <dbReference type="NCBI Taxonomy" id="861788"/>
    <lineage>
        <taxon>Eukaryota</taxon>
        <taxon>Metazoa</taxon>
        <taxon>Chordata</taxon>
        <taxon>Craniata</taxon>
        <taxon>Vertebrata</taxon>
        <taxon>Euteleostomi</taxon>
        <taxon>Actinopterygii</taxon>
        <taxon>Neopterygii</taxon>
        <taxon>Teleostei</taxon>
        <taxon>Protacanthopterygii</taxon>
        <taxon>Salmoniformes</taxon>
        <taxon>Salmonidae</taxon>
        <taxon>Coregoninae</taxon>
        <taxon>Coregonus</taxon>
    </lineage>
</organism>
<proteinExistence type="predicted"/>
<evidence type="ECO:0000313" key="4">
    <source>
        <dbReference type="Proteomes" id="UP001356427"/>
    </source>
</evidence>
<comment type="caution">
    <text evidence="3">The sequence shown here is derived from an EMBL/GenBank/DDBJ whole genome shotgun (WGS) entry which is preliminary data.</text>
</comment>
<keyword evidence="1" id="KW-0411">Iron-sulfur</keyword>
<dbReference type="GO" id="GO:0051539">
    <property type="term" value="F:4 iron, 4 sulfur cluster binding"/>
    <property type="evidence" value="ECO:0007669"/>
    <property type="project" value="UniProtKB-KW"/>
</dbReference>
<dbReference type="Gene3D" id="3.20.19.10">
    <property type="entry name" value="Aconitase, domain 4"/>
    <property type="match status" value="1"/>
</dbReference>
<dbReference type="InterPro" id="IPR006249">
    <property type="entry name" value="Aconitase/IRP2"/>
</dbReference>
<evidence type="ECO:0000313" key="3">
    <source>
        <dbReference type="EMBL" id="KAK6292091.1"/>
    </source>
</evidence>
<evidence type="ECO:0000259" key="2">
    <source>
        <dbReference type="Pfam" id="PF00694"/>
    </source>
</evidence>
<protein>
    <recommendedName>
        <fullName evidence="2">Aconitase A/isopropylmalate dehydratase small subunit swivel domain-containing protein</fullName>
    </recommendedName>
</protein>
<dbReference type="EMBL" id="JAGTTL010000039">
    <property type="protein sequence ID" value="KAK6292091.1"/>
    <property type="molecule type" value="Genomic_DNA"/>
</dbReference>